<gene>
    <name evidence="1" type="ORF">JKL49_06310</name>
</gene>
<evidence type="ECO:0000313" key="1">
    <source>
        <dbReference type="EMBL" id="QQZ50880.1"/>
    </source>
</evidence>
<organism evidence="1">
    <name type="scientific">Phenylobacterium glaciei</name>
    <dbReference type="NCBI Taxonomy" id="2803784"/>
    <lineage>
        <taxon>Bacteria</taxon>
        <taxon>Pseudomonadati</taxon>
        <taxon>Pseudomonadota</taxon>
        <taxon>Alphaproteobacteria</taxon>
        <taxon>Caulobacterales</taxon>
        <taxon>Caulobacteraceae</taxon>
        <taxon>Phenylobacterium</taxon>
    </lineage>
</organism>
<dbReference type="AlphaFoldDB" id="A0A974P5P8"/>
<dbReference type="Gene3D" id="3.40.50.1240">
    <property type="entry name" value="Phosphoglycerate mutase-like"/>
    <property type="match status" value="1"/>
</dbReference>
<protein>
    <submittedName>
        <fullName evidence="1">Uncharacterized protein</fullName>
    </submittedName>
</protein>
<reference evidence="1" key="1">
    <citation type="submission" date="2021-01" db="EMBL/GenBank/DDBJ databases">
        <title>Genome sequence of Phenylobacterium sp. 20VBR1 isolated from a valley glaceir, Ny-Alesund, Svalbard.</title>
        <authorList>
            <person name="Thomas F.A."/>
            <person name="Krishnan K.P."/>
            <person name="Sinha R.K."/>
        </authorList>
    </citation>
    <scope>NUCLEOTIDE SEQUENCE</scope>
    <source>
        <strain evidence="1">20VBR1</strain>
    </source>
</reference>
<name>A0A974P5P8_9CAUL</name>
<proteinExistence type="predicted"/>
<dbReference type="InterPro" id="IPR029033">
    <property type="entry name" value="His_PPase_superfam"/>
</dbReference>
<sequence length="58" mass="6020">MGELLNRLVPDTSGWRMVASPLGRAQQTAGIICEAMGGALTPASTRAWPRPAWGPGTG</sequence>
<accession>A0A974P5P8</accession>
<dbReference type="SUPFAM" id="SSF53254">
    <property type="entry name" value="Phosphoglycerate mutase-like"/>
    <property type="match status" value="1"/>
</dbReference>
<dbReference type="EMBL" id="CP068570">
    <property type="protein sequence ID" value="QQZ50880.1"/>
    <property type="molecule type" value="Genomic_DNA"/>
</dbReference>